<name>A0A2N8ZJ59_9VIBR</name>
<dbReference type="EMBL" id="LT960612">
    <property type="protein sequence ID" value="SON51943.1"/>
    <property type="molecule type" value="Genomic_DNA"/>
</dbReference>
<organism evidence="1 2">
    <name type="scientific">Vibrio tapetis subsp. tapetis</name>
    <dbReference type="NCBI Taxonomy" id="1671868"/>
    <lineage>
        <taxon>Bacteria</taxon>
        <taxon>Pseudomonadati</taxon>
        <taxon>Pseudomonadota</taxon>
        <taxon>Gammaproteobacteria</taxon>
        <taxon>Vibrionales</taxon>
        <taxon>Vibrionaceae</taxon>
        <taxon>Vibrio</taxon>
    </lineage>
</organism>
<gene>
    <name evidence="1" type="ORF">VTAP4600_B0332</name>
</gene>
<proteinExistence type="predicted"/>
<evidence type="ECO:0000313" key="2">
    <source>
        <dbReference type="Proteomes" id="UP000235828"/>
    </source>
</evidence>
<reference evidence="1 2" key="1">
    <citation type="submission" date="2017-10" db="EMBL/GenBank/DDBJ databases">
        <authorList>
            <person name="Banno H."/>
            <person name="Chua N.-H."/>
        </authorList>
    </citation>
    <scope>NUCLEOTIDE SEQUENCE [LARGE SCALE GENOMIC DNA]</scope>
    <source>
        <strain evidence="1">Vibrio tapetis CECT4600</strain>
    </source>
</reference>
<dbReference type="KEGG" id="vta:B0332"/>
<sequence>MPSRGAVDEEKYCAFSACNSFSVESFLMLSIAVTHNRRLYGKTQGHKLRSLCTMSADFYQNRAS</sequence>
<dbReference type="AlphaFoldDB" id="A0A2N8ZJ59"/>
<evidence type="ECO:0000313" key="1">
    <source>
        <dbReference type="EMBL" id="SON51943.1"/>
    </source>
</evidence>
<dbReference type="Proteomes" id="UP000235828">
    <property type="component" value="Chromosome B"/>
</dbReference>
<accession>A0A2N8ZJ59</accession>
<keyword evidence="2" id="KW-1185">Reference proteome</keyword>
<protein>
    <submittedName>
        <fullName evidence="1">Uncharacterized protein</fullName>
    </submittedName>
</protein>